<name>A0ABU9TN62_9GAMM</name>
<evidence type="ECO:0000256" key="3">
    <source>
        <dbReference type="ARBA" id="ARBA00022553"/>
    </source>
</evidence>
<accession>A0ABU9TN62</accession>
<sequence>MDTQDQENAYKIAYEREKRARLKAEDLLETKAREIFLQNDQLRENYDLLKKQQSIILQNDKLATIGTLAAGMAHEINNPLAFVKSNIESLGRYHASYSRLVSFIKEVSTHLPEAEQNNLKALFDEEDIDFIQEDLPDLMVDTIEGLTRVRDIVMNLRSFARTQSSDRCAAHVVDGLHSTLKLLNSELKNAVSVKLNLAPVHEIYCNPNALNQVFLNLIINAKHATEGRENPTIEITSRDTPSEVIIEVTDNGCGMPPEVQKEIFSPFYTTKPVGSGTGMGLAIAYGIIKDHEGEISVKSTEGQGTTFTITLPIHATKEIEQTDN</sequence>
<gene>
    <name evidence="5" type="ORF">WNY58_02015</name>
</gene>
<dbReference type="InterPro" id="IPR003661">
    <property type="entry name" value="HisK_dim/P_dom"/>
</dbReference>
<dbReference type="CDD" id="cd00082">
    <property type="entry name" value="HisKA"/>
    <property type="match status" value="1"/>
</dbReference>
<dbReference type="RefSeq" id="WP_342853546.1">
    <property type="nucleotide sequence ID" value="NZ_JBBMRA010000001.1"/>
</dbReference>
<dbReference type="InterPro" id="IPR005467">
    <property type="entry name" value="His_kinase_dom"/>
</dbReference>
<dbReference type="GO" id="GO:0005524">
    <property type="term" value="F:ATP binding"/>
    <property type="evidence" value="ECO:0007669"/>
    <property type="project" value="UniProtKB-KW"/>
</dbReference>
<dbReference type="SUPFAM" id="SSF55874">
    <property type="entry name" value="ATPase domain of HSP90 chaperone/DNA topoisomerase II/histidine kinase"/>
    <property type="match status" value="1"/>
</dbReference>
<proteinExistence type="predicted"/>
<dbReference type="EMBL" id="JBBMRA010000001">
    <property type="protein sequence ID" value="MEM5535157.1"/>
    <property type="molecule type" value="Genomic_DNA"/>
</dbReference>
<dbReference type="Pfam" id="PF02518">
    <property type="entry name" value="HATPase_c"/>
    <property type="match status" value="1"/>
</dbReference>
<evidence type="ECO:0000313" key="5">
    <source>
        <dbReference type="EMBL" id="MEM5535157.1"/>
    </source>
</evidence>
<protein>
    <recommendedName>
        <fullName evidence="2">histidine kinase</fullName>
        <ecNumber evidence="2">2.7.13.3</ecNumber>
    </recommendedName>
</protein>
<comment type="catalytic activity">
    <reaction evidence="1">
        <text>ATP + protein L-histidine = ADP + protein N-phospho-L-histidine.</text>
        <dbReference type="EC" id="2.7.13.3"/>
    </reaction>
</comment>
<dbReference type="SUPFAM" id="SSF47384">
    <property type="entry name" value="Homodimeric domain of signal transducing histidine kinase"/>
    <property type="match status" value="1"/>
</dbReference>
<organism evidence="5 6">
    <name type="scientific">Neptuniibacter pectenicola</name>
    <dbReference type="NCBI Taxonomy" id="1806669"/>
    <lineage>
        <taxon>Bacteria</taxon>
        <taxon>Pseudomonadati</taxon>
        <taxon>Pseudomonadota</taxon>
        <taxon>Gammaproteobacteria</taxon>
        <taxon>Oceanospirillales</taxon>
        <taxon>Oceanospirillaceae</taxon>
        <taxon>Neptuniibacter</taxon>
    </lineage>
</organism>
<evidence type="ECO:0000313" key="6">
    <source>
        <dbReference type="Proteomes" id="UP001449225"/>
    </source>
</evidence>
<evidence type="ECO:0000256" key="2">
    <source>
        <dbReference type="ARBA" id="ARBA00012438"/>
    </source>
</evidence>
<dbReference type="PANTHER" id="PTHR43065">
    <property type="entry name" value="SENSOR HISTIDINE KINASE"/>
    <property type="match status" value="1"/>
</dbReference>
<keyword evidence="6" id="KW-1185">Reference proteome</keyword>
<evidence type="ECO:0000259" key="4">
    <source>
        <dbReference type="PROSITE" id="PS50109"/>
    </source>
</evidence>
<dbReference type="SMART" id="SM00387">
    <property type="entry name" value="HATPase_c"/>
    <property type="match status" value="1"/>
</dbReference>
<dbReference type="Gene3D" id="3.30.565.10">
    <property type="entry name" value="Histidine kinase-like ATPase, C-terminal domain"/>
    <property type="match status" value="1"/>
</dbReference>
<feature type="domain" description="Histidine kinase" evidence="4">
    <location>
        <begin position="71"/>
        <end position="315"/>
    </location>
</feature>
<dbReference type="InterPro" id="IPR003594">
    <property type="entry name" value="HATPase_dom"/>
</dbReference>
<dbReference type="Proteomes" id="UP001449225">
    <property type="component" value="Unassembled WGS sequence"/>
</dbReference>
<comment type="caution">
    <text evidence="5">The sequence shown here is derived from an EMBL/GenBank/DDBJ whole genome shotgun (WGS) entry which is preliminary data.</text>
</comment>
<reference evidence="5 6" key="1">
    <citation type="submission" date="2024-03" db="EMBL/GenBank/DDBJ databases">
        <title>Community enrichment and isolation of bacterial strains for fucoidan degradation.</title>
        <authorList>
            <person name="Sichert A."/>
        </authorList>
    </citation>
    <scope>NUCLEOTIDE SEQUENCE [LARGE SCALE GENOMIC DNA]</scope>
    <source>
        <strain evidence="5 6">AS76</strain>
    </source>
</reference>
<dbReference type="InterPro" id="IPR036890">
    <property type="entry name" value="HATPase_C_sf"/>
</dbReference>
<dbReference type="PRINTS" id="PR00344">
    <property type="entry name" value="BCTRLSENSOR"/>
</dbReference>
<dbReference type="EC" id="2.7.13.3" evidence="2"/>
<keyword evidence="3" id="KW-0597">Phosphoprotein</keyword>
<keyword evidence="5" id="KW-0547">Nucleotide-binding</keyword>
<dbReference type="Gene3D" id="1.10.287.130">
    <property type="match status" value="1"/>
</dbReference>
<evidence type="ECO:0000256" key="1">
    <source>
        <dbReference type="ARBA" id="ARBA00000085"/>
    </source>
</evidence>
<keyword evidence="5" id="KW-0067">ATP-binding</keyword>
<dbReference type="InterPro" id="IPR004358">
    <property type="entry name" value="Sig_transdc_His_kin-like_C"/>
</dbReference>
<dbReference type="InterPro" id="IPR036097">
    <property type="entry name" value="HisK_dim/P_sf"/>
</dbReference>
<dbReference type="PANTHER" id="PTHR43065:SF50">
    <property type="entry name" value="HISTIDINE KINASE"/>
    <property type="match status" value="1"/>
</dbReference>
<dbReference type="PROSITE" id="PS50109">
    <property type="entry name" value="HIS_KIN"/>
    <property type="match status" value="1"/>
</dbReference>